<proteinExistence type="inferred from homology"/>
<dbReference type="Gene3D" id="3.20.20.70">
    <property type="entry name" value="Aldolase class I"/>
    <property type="match status" value="1"/>
</dbReference>
<comment type="catalytic activity">
    <reaction evidence="8 9 10">
        <text>D-sedoheptulose 7-phosphate + D-glyceraldehyde 3-phosphate = D-erythrose 4-phosphate + beta-D-fructose 6-phosphate</text>
        <dbReference type="Rhea" id="RHEA:17053"/>
        <dbReference type="ChEBI" id="CHEBI:16897"/>
        <dbReference type="ChEBI" id="CHEBI:57483"/>
        <dbReference type="ChEBI" id="CHEBI:57634"/>
        <dbReference type="ChEBI" id="CHEBI:59776"/>
        <dbReference type="EC" id="2.2.1.2"/>
    </reaction>
</comment>
<dbReference type="Pfam" id="PF00923">
    <property type="entry name" value="TAL_FSA"/>
    <property type="match status" value="1"/>
</dbReference>
<evidence type="ECO:0000313" key="12">
    <source>
        <dbReference type="Proteomes" id="UP000675653"/>
    </source>
</evidence>
<comment type="caution">
    <text evidence="11">The sequence shown here is derived from an EMBL/GenBank/DDBJ whole genome shotgun (WGS) entry which is preliminary data.</text>
</comment>
<keyword evidence="5 9" id="KW-0808">Transferase</keyword>
<evidence type="ECO:0000256" key="7">
    <source>
        <dbReference type="ARBA" id="ARBA00023270"/>
    </source>
</evidence>
<keyword evidence="9" id="KW-0963">Cytoplasm</keyword>
<evidence type="ECO:0000256" key="3">
    <source>
        <dbReference type="ARBA" id="ARBA00008012"/>
    </source>
</evidence>
<sequence>MADKLTQLKALTTVVADTGDIEAIKRYQPIDATTNPSLVLKASEIPEYAALIEDAINWAKSQSQDKAQQIIDAGDKLAVNIGLEVLKIVPGRISTEVDARLSFDTDASIAKARKLIRLYNEAGISNDRILIKLASTWEGIRAAEVLEKEGIQCNLTLLFSFAQARACAEAGAFLISPFVGRILDWYKAKHNRDYTPSEDPGVVSVTAIYDYYKQHDYQTVVMGASFRNTGEILELAGCDRLTIGPALLEELSKTEGAVVRKLNYTGERLPKPTPMTEAEFRWELNQDAMAVEKLGEGIRMFAVDQGKLETMLASRL</sequence>
<comment type="similarity">
    <text evidence="3 9 10">Belongs to the transaldolase family. Type 1 subfamily.</text>
</comment>
<dbReference type="InterPro" id="IPR004730">
    <property type="entry name" value="Transaldolase_1"/>
</dbReference>
<keyword evidence="7 9" id="KW-0704">Schiff base</keyword>
<evidence type="ECO:0000256" key="4">
    <source>
        <dbReference type="ARBA" id="ARBA00013151"/>
    </source>
</evidence>
<evidence type="ECO:0000256" key="8">
    <source>
        <dbReference type="ARBA" id="ARBA00048810"/>
    </source>
</evidence>
<evidence type="ECO:0000256" key="5">
    <source>
        <dbReference type="ARBA" id="ARBA00022679"/>
    </source>
</evidence>
<gene>
    <name evidence="9 11" type="primary">tal</name>
    <name evidence="11" type="ORF">KAT72_05210</name>
</gene>
<comment type="function">
    <text evidence="1 9 10">Transaldolase is important for the balance of metabolites in the pentose-phosphate pathway.</text>
</comment>
<dbReference type="GO" id="GO:0004801">
    <property type="term" value="F:transaldolase activity"/>
    <property type="evidence" value="ECO:0007669"/>
    <property type="project" value="UniProtKB-EC"/>
</dbReference>
<dbReference type="PANTHER" id="PTHR10683:SF18">
    <property type="entry name" value="TRANSALDOLASE"/>
    <property type="match status" value="1"/>
</dbReference>
<comment type="pathway">
    <text evidence="2 9 10">Carbohydrate degradation; pentose phosphate pathway; D-glyceraldehyde 3-phosphate and beta-D-fructose 6-phosphate from D-ribose 5-phosphate and D-xylulose 5-phosphate (non-oxidative stage): step 2/3.</text>
</comment>
<evidence type="ECO:0000313" key="11">
    <source>
        <dbReference type="EMBL" id="MBR7628446.1"/>
    </source>
</evidence>
<dbReference type="InterPro" id="IPR001585">
    <property type="entry name" value="TAL/FSA"/>
</dbReference>
<dbReference type="PANTHER" id="PTHR10683">
    <property type="entry name" value="TRANSALDOLASE"/>
    <property type="match status" value="1"/>
</dbReference>
<dbReference type="Proteomes" id="UP000675653">
    <property type="component" value="Unassembled WGS sequence"/>
</dbReference>
<dbReference type="EMBL" id="JAGRZL010000014">
    <property type="protein sequence ID" value="MBR7628446.1"/>
    <property type="molecule type" value="Genomic_DNA"/>
</dbReference>
<comment type="subcellular location">
    <subcellularLocation>
        <location evidence="9">Cytoplasm</location>
    </subcellularLocation>
</comment>
<accession>A0ABS5GMT1</accession>
<dbReference type="NCBIfam" id="NF009001">
    <property type="entry name" value="PRK12346.1"/>
    <property type="match status" value="1"/>
</dbReference>
<keyword evidence="12" id="KW-1185">Reference proteome</keyword>
<keyword evidence="6 9" id="KW-0570">Pentose shunt</keyword>
<organism evidence="11 12">
    <name type="scientific">Aeromonas popoffii</name>
    <dbReference type="NCBI Taxonomy" id="70856"/>
    <lineage>
        <taxon>Bacteria</taxon>
        <taxon>Pseudomonadati</taxon>
        <taxon>Pseudomonadota</taxon>
        <taxon>Gammaproteobacteria</taxon>
        <taxon>Aeromonadales</taxon>
        <taxon>Aeromonadaceae</taxon>
        <taxon>Aeromonas</taxon>
    </lineage>
</organism>
<name>A0ABS5GMT1_9GAMM</name>
<dbReference type="PROSITE" id="PS00958">
    <property type="entry name" value="TRANSALDOLASE_2"/>
    <property type="match status" value="1"/>
</dbReference>
<protein>
    <recommendedName>
        <fullName evidence="4 9">Transaldolase</fullName>
        <ecNumber evidence="4 9">2.2.1.2</ecNumber>
    </recommendedName>
</protein>
<dbReference type="NCBIfam" id="TIGR00874">
    <property type="entry name" value="talAB"/>
    <property type="match status" value="1"/>
</dbReference>
<dbReference type="CDD" id="cd00957">
    <property type="entry name" value="Transaldolase_TalAB"/>
    <property type="match status" value="1"/>
</dbReference>
<dbReference type="PROSITE" id="PS01054">
    <property type="entry name" value="TRANSALDOLASE_1"/>
    <property type="match status" value="1"/>
</dbReference>
<evidence type="ECO:0000256" key="9">
    <source>
        <dbReference type="HAMAP-Rule" id="MF_00492"/>
    </source>
</evidence>
<evidence type="ECO:0000256" key="2">
    <source>
        <dbReference type="ARBA" id="ARBA00004857"/>
    </source>
</evidence>
<dbReference type="SUPFAM" id="SSF51569">
    <property type="entry name" value="Aldolase"/>
    <property type="match status" value="1"/>
</dbReference>
<feature type="active site" description="Schiff-base intermediate with substrate" evidence="9">
    <location>
        <position position="132"/>
    </location>
</feature>
<dbReference type="InterPro" id="IPR018225">
    <property type="entry name" value="Transaldolase_AS"/>
</dbReference>
<dbReference type="InterPro" id="IPR013785">
    <property type="entry name" value="Aldolase_TIM"/>
</dbReference>
<evidence type="ECO:0000256" key="10">
    <source>
        <dbReference type="RuleBase" id="RU004155"/>
    </source>
</evidence>
<dbReference type="HAMAP" id="MF_00492">
    <property type="entry name" value="Transaldolase_1"/>
    <property type="match status" value="1"/>
</dbReference>
<dbReference type="RefSeq" id="WP_212512939.1">
    <property type="nucleotide sequence ID" value="NZ_CAWQDX010000035.1"/>
</dbReference>
<dbReference type="EC" id="2.2.1.2" evidence="4 9"/>
<evidence type="ECO:0000256" key="1">
    <source>
        <dbReference type="ARBA" id="ARBA00003518"/>
    </source>
</evidence>
<reference evidence="11 12" key="1">
    <citation type="submission" date="2021-04" db="EMBL/GenBank/DDBJ databases">
        <title>Draft Genome of Aeromonas popoffii ID682, isolated from a natural water source in Idaho.</title>
        <authorList>
            <person name="Testerman T."/>
            <person name="Graf J."/>
        </authorList>
    </citation>
    <scope>NUCLEOTIDE SEQUENCE [LARGE SCALE GENOMIC DNA]</scope>
    <source>
        <strain evidence="11 12">ID682</strain>
    </source>
</reference>
<evidence type="ECO:0000256" key="6">
    <source>
        <dbReference type="ARBA" id="ARBA00023126"/>
    </source>
</evidence>